<dbReference type="AlphaFoldDB" id="A0AAP0MDA5"/>
<evidence type="ECO:0000313" key="1">
    <source>
        <dbReference type="EMBL" id="KAK9202439.1"/>
    </source>
</evidence>
<keyword evidence="2" id="KW-1185">Reference proteome</keyword>
<dbReference type="EMBL" id="JBCGBO010000005">
    <property type="protein sequence ID" value="KAK9202439.1"/>
    <property type="molecule type" value="Genomic_DNA"/>
</dbReference>
<comment type="caution">
    <text evidence="1">The sequence shown here is derived from an EMBL/GenBank/DDBJ whole genome shotgun (WGS) entry which is preliminary data.</text>
</comment>
<proteinExistence type="predicted"/>
<sequence length="70" mass="8300">MWIWCELIMSATLYHQTVIHHIYLYQGWKLNIGCHVTLYPLPSFENGPHFGARGPWNYGLRPQENWGNKN</sequence>
<accession>A0AAP0MDA5</accession>
<gene>
    <name evidence="1" type="ORF">WN944_017649</name>
</gene>
<evidence type="ECO:0000313" key="2">
    <source>
        <dbReference type="Proteomes" id="UP001428341"/>
    </source>
</evidence>
<organism evidence="1 2">
    <name type="scientific">Citrus x changshan-huyou</name>
    <dbReference type="NCBI Taxonomy" id="2935761"/>
    <lineage>
        <taxon>Eukaryota</taxon>
        <taxon>Viridiplantae</taxon>
        <taxon>Streptophyta</taxon>
        <taxon>Embryophyta</taxon>
        <taxon>Tracheophyta</taxon>
        <taxon>Spermatophyta</taxon>
        <taxon>Magnoliopsida</taxon>
        <taxon>eudicotyledons</taxon>
        <taxon>Gunneridae</taxon>
        <taxon>Pentapetalae</taxon>
        <taxon>rosids</taxon>
        <taxon>malvids</taxon>
        <taxon>Sapindales</taxon>
        <taxon>Rutaceae</taxon>
        <taxon>Aurantioideae</taxon>
        <taxon>Citrus</taxon>
    </lineage>
</organism>
<reference evidence="1 2" key="1">
    <citation type="submission" date="2024-05" db="EMBL/GenBank/DDBJ databases">
        <title>Haplotype-resolved chromosome-level genome assembly of Huyou (Citrus changshanensis).</title>
        <authorList>
            <person name="Miao C."/>
            <person name="Chen W."/>
            <person name="Wu Y."/>
            <person name="Wang L."/>
            <person name="Zhao S."/>
            <person name="Grierson D."/>
            <person name="Xu C."/>
            <person name="Chen K."/>
        </authorList>
    </citation>
    <scope>NUCLEOTIDE SEQUENCE [LARGE SCALE GENOMIC DNA]</scope>
    <source>
        <strain evidence="1">01-14</strain>
        <tissue evidence="1">Leaf</tissue>
    </source>
</reference>
<dbReference type="Proteomes" id="UP001428341">
    <property type="component" value="Unassembled WGS sequence"/>
</dbReference>
<name>A0AAP0MDA5_9ROSI</name>
<protein>
    <submittedName>
        <fullName evidence="1">Uncharacterized protein</fullName>
    </submittedName>
</protein>